<evidence type="ECO:0000256" key="1">
    <source>
        <dbReference type="SAM" id="MobiDB-lite"/>
    </source>
</evidence>
<comment type="caution">
    <text evidence="2">The sequence shown here is derived from an EMBL/GenBank/DDBJ whole genome shotgun (WGS) entry which is preliminary data.</text>
</comment>
<evidence type="ECO:0000313" key="2">
    <source>
        <dbReference type="EMBL" id="KAG8573348.1"/>
    </source>
</evidence>
<sequence>MKRTALLELYLSRISCKHWCCPLQVPKERKAKRTDPLPSPFLNPSSTFSLENKIKNKQKELGLCFFVKLLPQIHGLRYVGRRLLENVCDAMESSDLSRHNGTDISQRRIPRW</sequence>
<feature type="region of interest" description="Disordered" evidence="1">
    <location>
        <begin position="92"/>
        <end position="112"/>
    </location>
</feature>
<keyword evidence="3" id="KW-1185">Reference proteome</keyword>
<protein>
    <submittedName>
        <fullName evidence="2">Uncharacterized protein</fullName>
    </submittedName>
</protein>
<proteinExistence type="predicted"/>
<organism evidence="2 3">
    <name type="scientific">Engystomops pustulosus</name>
    <name type="common">Tungara frog</name>
    <name type="synonym">Physalaemus pustulosus</name>
    <dbReference type="NCBI Taxonomy" id="76066"/>
    <lineage>
        <taxon>Eukaryota</taxon>
        <taxon>Metazoa</taxon>
        <taxon>Chordata</taxon>
        <taxon>Craniata</taxon>
        <taxon>Vertebrata</taxon>
        <taxon>Euteleostomi</taxon>
        <taxon>Amphibia</taxon>
        <taxon>Batrachia</taxon>
        <taxon>Anura</taxon>
        <taxon>Neobatrachia</taxon>
        <taxon>Hyloidea</taxon>
        <taxon>Leptodactylidae</taxon>
        <taxon>Leiuperinae</taxon>
        <taxon>Engystomops</taxon>
    </lineage>
</organism>
<gene>
    <name evidence="2" type="ORF">GDO81_012369</name>
</gene>
<dbReference type="AlphaFoldDB" id="A0AAV7BLG3"/>
<evidence type="ECO:0000313" key="3">
    <source>
        <dbReference type="Proteomes" id="UP000824782"/>
    </source>
</evidence>
<reference evidence="2" key="1">
    <citation type="thesis" date="2020" institute="ProQuest LLC" country="789 East Eisenhower Parkway, Ann Arbor, MI, USA">
        <title>Comparative Genomics and Chromosome Evolution.</title>
        <authorList>
            <person name="Mudd A.B."/>
        </authorList>
    </citation>
    <scope>NUCLEOTIDE SEQUENCE</scope>
    <source>
        <strain evidence="2">237g6f4</strain>
        <tissue evidence="2">Blood</tissue>
    </source>
</reference>
<dbReference type="EMBL" id="WNYA01000005">
    <property type="protein sequence ID" value="KAG8573348.1"/>
    <property type="molecule type" value="Genomic_DNA"/>
</dbReference>
<accession>A0AAV7BLG3</accession>
<name>A0AAV7BLG3_ENGPU</name>
<dbReference type="Proteomes" id="UP000824782">
    <property type="component" value="Unassembled WGS sequence"/>
</dbReference>